<gene>
    <name evidence="2" type="ORF">DdX_05461</name>
</gene>
<comment type="caution">
    <text evidence="2">The sequence shown here is derived from an EMBL/GenBank/DDBJ whole genome shotgun (WGS) entry which is preliminary data.</text>
</comment>
<accession>A0AAD4N7M9</accession>
<evidence type="ECO:0000313" key="2">
    <source>
        <dbReference type="EMBL" id="KAI1720089.1"/>
    </source>
</evidence>
<evidence type="ECO:0000256" key="1">
    <source>
        <dbReference type="SAM" id="MobiDB-lite"/>
    </source>
</evidence>
<name>A0AAD4N7M9_9BILA</name>
<feature type="compositionally biased region" description="Polar residues" evidence="1">
    <location>
        <begin position="1"/>
        <end position="17"/>
    </location>
</feature>
<reference evidence="2" key="1">
    <citation type="submission" date="2022-01" db="EMBL/GenBank/DDBJ databases">
        <title>Genome Sequence Resource for Two Populations of Ditylenchus destructor, the Migratory Endoparasitic Phytonematode.</title>
        <authorList>
            <person name="Zhang H."/>
            <person name="Lin R."/>
            <person name="Xie B."/>
        </authorList>
    </citation>
    <scope>NUCLEOTIDE SEQUENCE</scope>
    <source>
        <strain evidence="2">BazhouSP</strain>
    </source>
</reference>
<sequence>MEKNESVQTPPSFSPDSRYSPFHKSDSSLSISGNEAQSTISEHLTSEELKSSIEVQVQKDTPELPFDSELAKFGNLNIMEEKIDRKLEEIMNKLSMQRDEIIRRYWQEYRLNSTKSYASMMELCSLW</sequence>
<dbReference type="EMBL" id="JAKKPZ010000006">
    <property type="protein sequence ID" value="KAI1720089.1"/>
    <property type="molecule type" value="Genomic_DNA"/>
</dbReference>
<protein>
    <submittedName>
        <fullName evidence="2">Uncharacterized protein</fullName>
    </submittedName>
</protein>
<evidence type="ECO:0000313" key="3">
    <source>
        <dbReference type="Proteomes" id="UP001201812"/>
    </source>
</evidence>
<feature type="region of interest" description="Disordered" evidence="1">
    <location>
        <begin position="1"/>
        <end position="47"/>
    </location>
</feature>
<keyword evidence="3" id="KW-1185">Reference proteome</keyword>
<feature type="compositionally biased region" description="Polar residues" evidence="1">
    <location>
        <begin position="27"/>
        <end position="43"/>
    </location>
</feature>
<dbReference type="AlphaFoldDB" id="A0AAD4N7M9"/>
<proteinExistence type="predicted"/>
<organism evidence="2 3">
    <name type="scientific">Ditylenchus destructor</name>
    <dbReference type="NCBI Taxonomy" id="166010"/>
    <lineage>
        <taxon>Eukaryota</taxon>
        <taxon>Metazoa</taxon>
        <taxon>Ecdysozoa</taxon>
        <taxon>Nematoda</taxon>
        <taxon>Chromadorea</taxon>
        <taxon>Rhabditida</taxon>
        <taxon>Tylenchina</taxon>
        <taxon>Tylenchomorpha</taxon>
        <taxon>Sphaerularioidea</taxon>
        <taxon>Anguinidae</taxon>
        <taxon>Anguininae</taxon>
        <taxon>Ditylenchus</taxon>
    </lineage>
</organism>
<dbReference type="Proteomes" id="UP001201812">
    <property type="component" value="Unassembled WGS sequence"/>
</dbReference>